<sequence length="149" mass="17019">MLLVFAHYLCLGFMPGLVLNDNTCLHNTNRRIGPNDVNDESRSEGWRIIGAEIEIANKIDTFSEVGYLYDGLYEGLISEMMFDFADGFGDEEEHNGNVQMADHYEEEREEDNIDEVDAGSQEEEKIVERFAFGAGIDLLLIIRNYRNDV</sequence>
<proteinExistence type="predicted"/>
<comment type="caution">
    <text evidence="2">The sequence shown here is derived from an EMBL/GenBank/DDBJ whole genome shotgun (WGS) entry which is preliminary data.</text>
</comment>
<accession>A0A6A5G0S3</accession>
<dbReference type="KEGG" id="crq:GCK72_025017"/>
<dbReference type="RefSeq" id="XP_053579729.1">
    <property type="nucleotide sequence ID" value="XM_053736163.1"/>
</dbReference>
<feature type="signal peptide" evidence="1">
    <location>
        <begin position="1"/>
        <end position="20"/>
    </location>
</feature>
<dbReference type="EMBL" id="WUAV01000006">
    <property type="protein sequence ID" value="KAF1748550.1"/>
    <property type="molecule type" value="Genomic_DNA"/>
</dbReference>
<organism evidence="2 3">
    <name type="scientific">Caenorhabditis remanei</name>
    <name type="common">Caenorhabditis vulgaris</name>
    <dbReference type="NCBI Taxonomy" id="31234"/>
    <lineage>
        <taxon>Eukaryota</taxon>
        <taxon>Metazoa</taxon>
        <taxon>Ecdysozoa</taxon>
        <taxon>Nematoda</taxon>
        <taxon>Chromadorea</taxon>
        <taxon>Rhabditida</taxon>
        <taxon>Rhabditina</taxon>
        <taxon>Rhabditomorpha</taxon>
        <taxon>Rhabditoidea</taxon>
        <taxon>Rhabditidae</taxon>
        <taxon>Peloderinae</taxon>
        <taxon>Caenorhabditis</taxon>
    </lineage>
</organism>
<evidence type="ECO:0000313" key="2">
    <source>
        <dbReference type="EMBL" id="KAF1748550.1"/>
    </source>
</evidence>
<reference evidence="2 3" key="1">
    <citation type="submission" date="2019-12" db="EMBL/GenBank/DDBJ databases">
        <title>Chromosome-level assembly of the Caenorhabditis remanei genome.</title>
        <authorList>
            <person name="Teterina A.A."/>
            <person name="Willis J.H."/>
            <person name="Phillips P.C."/>
        </authorList>
    </citation>
    <scope>NUCLEOTIDE SEQUENCE [LARGE SCALE GENOMIC DNA]</scope>
    <source>
        <strain evidence="2 3">PX506</strain>
        <tissue evidence="2">Whole organism</tissue>
    </source>
</reference>
<dbReference type="AlphaFoldDB" id="A0A6A5G0S3"/>
<keyword evidence="1" id="KW-0732">Signal</keyword>
<name>A0A6A5G0S3_CAERE</name>
<dbReference type="GeneID" id="9798921"/>
<dbReference type="Proteomes" id="UP000483820">
    <property type="component" value="Chromosome X"/>
</dbReference>
<evidence type="ECO:0000313" key="3">
    <source>
        <dbReference type="Proteomes" id="UP000483820"/>
    </source>
</evidence>
<dbReference type="CTD" id="9798921"/>
<protein>
    <submittedName>
        <fullName evidence="2">Uncharacterized protein</fullName>
    </submittedName>
</protein>
<evidence type="ECO:0000256" key="1">
    <source>
        <dbReference type="SAM" id="SignalP"/>
    </source>
</evidence>
<gene>
    <name evidence="2" type="ORF">GCK72_025017</name>
</gene>
<feature type="chain" id="PRO_5025520572" evidence="1">
    <location>
        <begin position="21"/>
        <end position="149"/>
    </location>
</feature>